<dbReference type="InterPro" id="IPR003594">
    <property type="entry name" value="HATPase_dom"/>
</dbReference>
<dbReference type="InterPro" id="IPR039248">
    <property type="entry name" value="Ptase_RsbX"/>
</dbReference>
<reference evidence="2 3" key="1">
    <citation type="submission" date="2016-10" db="EMBL/GenBank/DDBJ databases">
        <authorList>
            <person name="de Groot N.N."/>
        </authorList>
    </citation>
    <scope>NUCLEOTIDE SEQUENCE [LARGE SCALE GENOMIC DNA]</scope>
    <source>
        <strain evidence="2 3">DSM 26515</strain>
    </source>
</reference>
<dbReference type="PANTHER" id="PTHR35801:SF1">
    <property type="entry name" value="PHOSPHOSERINE PHOSPHATASE RSBX"/>
    <property type="match status" value="1"/>
</dbReference>
<protein>
    <submittedName>
        <fullName evidence="2">Anti-sigma regulatory factor (Ser/Thr protein kinase)</fullName>
    </submittedName>
</protein>
<dbReference type="AlphaFoldDB" id="A0A1H6UIL5"/>
<dbReference type="SUPFAM" id="SSF81606">
    <property type="entry name" value="PP2C-like"/>
    <property type="match status" value="1"/>
</dbReference>
<dbReference type="PANTHER" id="PTHR35801">
    <property type="entry name" value="PHOSPHOSERINE PHOSPHATASE RSBX"/>
    <property type="match status" value="1"/>
</dbReference>
<gene>
    <name evidence="2" type="ORF">SAMN04487997_2026</name>
</gene>
<evidence type="ECO:0000313" key="3">
    <source>
        <dbReference type="Proteomes" id="UP000199420"/>
    </source>
</evidence>
<keyword evidence="2" id="KW-0418">Kinase</keyword>
<dbReference type="Gene3D" id="3.60.40.10">
    <property type="entry name" value="PPM-type phosphatase domain"/>
    <property type="match status" value="1"/>
</dbReference>
<dbReference type="OrthoDB" id="479131at2"/>
<dbReference type="SMART" id="SM00331">
    <property type="entry name" value="PP2C_SIG"/>
    <property type="match status" value="1"/>
</dbReference>
<dbReference type="EMBL" id="FNYC01000003">
    <property type="protein sequence ID" value="SEI91556.1"/>
    <property type="molecule type" value="Genomic_DNA"/>
</dbReference>
<dbReference type="Proteomes" id="UP000199420">
    <property type="component" value="Unassembled WGS sequence"/>
</dbReference>
<proteinExistence type="predicted"/>
<sequence>MDVAGTGSPTLVLPLDDASQVGHARRTTLQTAQRIGFDETDAGRAALVATELSSNVLKHAMRGELHLQVVPGRDGPGLEIVAVDRGPGFDVAACLVDGYSSRGSQGIGLGALVRQAQVFDAHADARGAVVLARLFPRQHTRRQDLRFGISHHALHGEPASGDTWRLAIDGARLSALVIDGLGHGVAAAEAAKAGAAAFVREPFDAPETILARAHAGMASTRGGAFAICQYDGAGTLRFLGIGNIAGSLVGAEQSRGLASHPGIVGGQFRKPTVFSYPASSGQLLIMHSDGLQARWRLGDYAGLWRRHPGVVAAVLNRDYCRGRDDTTVLVASMETPRE</sequence>
<accession>A0A1H6UIL5</accession>
<dbReference type="InterPro" id="IPR036457">
    <property type="entry name" value="PPM-type-like_dom_sf"/>
</dbReference>
<dbReference type="GO" id="GO:0016301">
    <property type="term" value="F:kinase activity"/>
    <property type="evidence" value="ECO:0007669"/>
    <property type="project" value="UniProtKB-KW"/>
</dbReference>
<evidence type="ECO:0000259" key="1">
    <source>
        <dbReference type="SMART" id="SM00331"/>
    </source>
</evidence>
<dbReference type="SUPFAM" id="SSF55874">
    <property type="entry name" value="ATPase domain of HSP90 chaperone/DNA topoisomerase II/histidine kinase"/>
    <property type="match status" value="1"/>
</dbReference>
<dbReference type="InterPro" id="IPR036890">
    <property type="entry name" value="HATPase_C_sf"/>
</dbReference>
<dbReference type="STRING" id="529704.SAMN02927913_1701"/>
<dbReference type="Pfam" id="PF13581">
    <property type="entry name" value="HATPase_c_2"/>
    <property type="match status" value="1"/>
</dbReference>
<dbReference type="RefSeq" id="WP_091335911.1">
    <property type="nucleotide sequence ID" value="NZ_FNYC01000003.1"/>
</dbReference>
<name>A0A1H6UIL5_9GAMM</name>
<feature type="domain" description="PPM-type phosphatase" evidence="1">
    <location>
        <begin position="144"/>
        <end position="333"/>
    </location>
</feature>
<keyword evidence="2" id="KW-0808">Transferase</keyword>
<keyword evidence="3" id="KW-1185">Reference proteome</keyword>
<dbReference type="InterPro" id="IPR001932">
    <property type="entry name" value="PPM-type_phosphatase-like_dom"/>
</dbReference>
<evidence type="ECO:0000313" key="2">
    <source>
        <dbReference type="EMBL" id="SEI91556.1"/>
    </source>
</evidence>
<dbReference type="Gene3D" id="3.30.565.10">
    <property type="entry name" value="Histidine kinase-like ATPase, C-terminal domain"/>
    <property type="match status" value="1"/>
</dbReference>
<organism evidence="2 3">
    <name type="scientific">Frateuria terrea</name>
    <dbReference type="NCBI Taxonomy" id="529704"/>
    <lineage>
        <taxon>Bacteria</taxon>
        <taxon>Pseudomonadati</taxon>
        <taxon>Pseudomonadota</taxon>
        <taxon>Gammaproteobacteria</taxon>
        <taxon>Lysobacterales</taxon>
        <taxon>Rhodanobacteraceae</taxon>
        <taxon>Frateuria</taxon>
    </lineage>
</organism>